<protein>
    <submittedName>
        <fullName evidence="1">Uncharacterized protein</fullName>
    </submittedName>
</protein>
<comment type="caution">
    <text evidence="1">The sequence shown here is derived from an EMBL/GenBank/DDBJ whole genome shotgun (WGS) entry which is preliminary data.</text>
</comment>
<dbReference type="EMBL" id="JAUSTF010000015">
    <property type="protein sequence ID" value="MDQ0182767.1"/>
    <property type="molecule type" value="Genomic_DNA"/>
</dbReference>
<proteinExistence type="predicted"/>
<sequence length="29" mass="3231">MTSKTYASQVIMAGRTLPTFEPAFDRACH</sequence>
<evidence type="ECO:0000313" key="1">
    <source>
        <dbReference type="EMBL" id="MDQ0182767.1"/>
    </source>
</evidence>
<reference evidence="1 2" key="1">
    <citation type="submission" date="2023-07" db="EMBL/GenBank/DDBJ databases">
        <title>Sorghum-associated microbial communities from plants grown in Nebraska, USA.</title>
        <authorList>
            <person name="Schachtman D."/>
        </authorList>
    </citation>
    <scope>NUCLEOTIDE SEQUENCE [LARGE SCALE GENOMIC DNA]</scope>
    <source>
        <strain evidence="1 2">DS1016</strain>
    </source>
</reference>
<keyword evidence="2" id="KW-1185">Reference proteome</keyword>
<accession>A0ABT9XB48</accession>
<gene>
    <name evidence="1" type="ORF">J2S93_004223</name>
</gene>
<dbReference type="Proteomes" id="UP001230951">
    <property type="component" value="Unassembled WGS sequence"/>
</dbReference>
<organism evidence="1 2">
    <name type="scientific">Arthrobacter bambusae</name>
    <dbReference type="NCBI Taxonomy" id="1338426"/>
    <lineage>
        <taxon>Bacteria</taxon>
        <taxon>Bacillati</taxon>
        <taxon>Actinomycetota</taxon>
        <taxon>Actinomycetes</taxon>
        <taxon>Micrococcales</taxon>
        <taxon>Micrococcaceae</taxon>
        <taxon>Arthrobacter</taxon>
    </lineage>
</organism>
<evidence type="ECO:0000313" key="2">
    <source>
        <dbReference type="Proteomes" id="UP001230951"/>
    </source>
</evidence>
<name>A0ABT9XB48_9MICC</name>